<evidence type="ECO:0000313" key="3">
    <source>
        <dbReference type="EMBL" id="OXM85598.1"/>
    </source>
</evidence>
<gene>
    <name evidence="3" type="ORF">CF651_14525</name>
</gene>
<dbReference type="Pfam" id="PF13472">
    <property type="entry name" value="Lipase_GDSL_2"/>
    <property type="match status" value="1"/>
</dbReference>
<feature type="domain" description="SGNH hydrolase-type esterase" evidence="2">
    <location>
        <begin position="55"/>
        <end position="244"/>
    </location>
</feature>
<dbReference type="EMBL" id="NMQW01000020">
    <property type="protein sequence ID" value="OXM85598.1"/>
    <property type="molecule type" value="Genomic_DNA"/>
</dbReference>
<feature type="chain" id="PRO_5012127216" description="SGNH hydrolase-type esterase domain-containing protein" evidence="1">
    <location>
        <begin position="28"/>
        <end position="475"/>
    </location>
</feature>
<dbReference type="PANTHER" id="PTHR30383">
    <property type="entry name" value="THIOESTERASE 1/PROTEASE 1/LYSOPHOSPHOLIPASE L1"/>
    <property type="match status" value="1"/>
</dbReference>
<comment type="caution">
    <text evidence="3">The sequence shown here is derived from an EMBL/GenBank/DDBJ whole genome shotgun (WGS) entry which is preliminary data.</text>
</comment>
<feature type="signal peptide" evidence="1">
    <location>
        <begin position="1"/>
        <end position="27"/>
    </location>
</feature>
<proteinExistence type="predicted"/>
<dbReference type="Proteomes" id="UP000215509">
    <property type="component" value="Unassembled WGS sequence"/>
</dbReference>
<dbReference type="InterPro" id="IPR051532">
    <property type="entry name" value="Ester_Hydrolysis_Enzymes"/>
</dbReference>
<dbReference type="InterPro" id="IPR013830">
    <property type="entry name" value="SGNH_hydro"/>
</dbReference>
<dbReference type="OrthoDB" id="2513075at2"/>
<accession>A0A229UQ93</accession>
<sequence length="475" mass="52665">MKMWFRNILCFSVAAAMAAGFPFASTAASMTTNTAAAPPVSAFYKGAKSGKVIDFVGDSTTEAAAAMYDRLRQDYAGKGGPLEGAVMQNRGASGNTLHHFVNNIAPNGNTLNQVIQDQADLYIVSYGINDIRGSEAAGGSRPDQIKADLKLTVDRLLKETNGAVLLRIPNPFLSRNDSKSIVMTPIENAQLYSDQLWEVYQNFEGYSERVDLLDIPNLVFGRKAMPVHPLMNDILHPNADGYRAIADAIADRITGLTVSNHEVQIQSYTRESRVNKTIAILQEEKLFDAVPSSTDTYRPAAIATLSPQMLQVVAQQGGMYRVNTWLGEKWINPIGGALEVQPSSPGDSLQLETPTYAFNDPYSANTGKDQGYMLSPQKVKVLARWHGYPYWKNEWYYQIETVVGPKWVQTSYALPSDLHSVSEWVEVKKVTDLNKYPWNEAYKLGQITPQKVAVFEKGNGWFHIHSWAGDAWIKV</sequence>
<name>A0A229UQ93_9BACL</name>
<dbReference type="RefSeq" id="WP_094015589.1">
    <property type="nucleotide sequence ID" value="NZ_NMQW01000020.1"/>
</dbReference>
<keyword evidence="1" id="KW-0732">Signal</keyword>
<reference evidence="3 4" key="1">
    <citation type="submission" date="2017-07" db="EMBL/GenBank/DDBJ databases">
        <title>Genome sequencing and assembly of Paenibacillus rigui.</title>
        <authorList>
            <person name="Mayilraj S."/>
        </authorList>
    </citation>
    <scope>NUCLEOTIDE SEQUENCE [LARGE SCALE GENOMIC DNA]</scope>
    <source>
        <strain evidence="3 4">JCM 16352</strain>
    </source>
</reference>
<dbReference type="InterPro" id="IPR036514">
    <property type="entry name" value="SGNH_hydro_sf"/>
</dbReference>
<dbReference type="SUPFAM" id="SSF52266">
    <property type="entry name" value="SGNH hydrolase"/>
    <property type="match status" value="1"/>
</dbReference>
<organism evidence="3 4">
    <name type="scientific">Paenibacillus rigui</name>
    <dbReference type="NCBI Taxonomy" id="554312"/>
    <lineage>
        <taxon>Bacteria</taxon>
        <taxon>Bacillati</taxon>
        <taxon>Bacillota</taxon>
        <taxon>Bacilli</taxon>
        <taxon>Bacillales</taxon>
        <taxon>Paenibacillaceae</taxon>
        <taxon>Paenibacillus</taxon>
    </lineage>
</organism>
<evidence type="ECO:0000256" key="1">
    <source>
        <dbReference type="SAM" id="SignalP"/>
    </source>
</evidence>
<protein>
    <recommendedName>
        <fullName evidence="2">SGNH hydrolase-type esterase domain-containing protein</fullName>
    </recommendedName>
</protein>
<keyword evidence="4" id="KW-1185">Reference proteome</keyword>
<evidence type="ECO:0000313" key="4">
    <source>
        <dbReference type="Proteomes" id="UP000215509"/>
    </source>
</evidence>
<dbReference type="Gene3D" id="3.40.50.1110">
    <property type="entry name" value="SGNH hydrolase"/>
    <property type="match status" value="1"/>
</dbReference>
<dbReference type="AlphaFoldDB" id="A0A229UQ93"/>
<dbReference type="CDD" id="cd00229">
    <property type="entry name" value="SGNH_hydrolase"/>
    <property type="match status" value="1"/>
</dbReference>
<evidence type="ECO:0000259" key="2">
    <source>
        <dbReference type="Pfam" id="PF13472"/>
    </source>
</evidence>